<evidence type="ECO:0000256" key="6">
    <source>
        <dbReference type="ARBA" id="ARBA00023163"/>
    </source>
</evidence>
<gene>
    <name evidence="10" type="ORF">CLIB1423_06S03730</name>
</gene>
<feature type="region of interest" description="Disordered" evidence="9">
    <location>
        <begin position="32"/>
        <end position="66"/>
    </location>
</feature>
<dbReference type="InterPro" id="IPR037212">
    <property type="entry name" value="Med7/Med21-like"/>
</dbReference>
<dbReference type="InterPro" id="IPR009244">
    <property type="entry name" value="Mediatior_Med7"/>
</dbReference>
<dbReference type="SUPFAM" id="SSF140718">
    <property type="entry name" value="Mediator hinge subcomplex-like"/>
    <property type="match status" value="1"/>
</dbReference>
<feature type="compositionally biased region" description="Polar residues" evidence="9">
    <location>
        <begin position="34"/>
        <end position="44"/>
    </location>
</feature>
<protein>
    <recommendedName>
        <fullName evidence="3 8">Mediator of RNA polymerase II transcription subunit 7</fullName>
    </recommendedName>
</protein>
<evidence type="ECO:0000256" key="8">
    <source>
        <dbReference type="RuleBase" id="RU364060"/>
    </source>
</evidence>
<dbReference type="Gene3D" id="6.10.140.200">
    <property type="match status" value="1"/>
</dbReference>
<accession>A0A9P0QP40</accession>
<feature type="compositionally biased region" description="Low complexity" evidence="9">
    <location>
        <begin position="45"/>
        <end position="57"/>
    </location>
</feature>
<keyword evidence="7 8" id="KW-0539">Nucleus</keyword>
<dbReference type="EMBL" id="CAKXYY010000006">
    <property type="protein sequence ID" value="CAH2352320.1"/>
    <property type="molecule type" value="Genomic_DNA"/>
</dbReference>
<evidence type="ECO:0000256" key="7">
    <source>
        <dbReference type="ARBA" id="ARBA00023242"/>
    </source>
</evidence>
<dbReference type="Pfam" id="PF05983">
    <property type="entry name" value="Med7"/>
    <property type="match status" value="1"/>
</dbReference>
<organism evidence="10 11">
    <name type="scientific">[Candida] railenensis</name>
    <dbReference type="NCBI Taxonomy" id="45579"/>
    <lineage>
        <taxon>Eukaryota</taxon>
        <taxon>Fungi</taxon>
        <taxon>Dikarya</taxon>
        <taxon>Ascomycota</taxon>
        <taxon>Saccharomycotina</taxon>
        <taxon>Pichiomycetes</taxon>
        <taxon>Debaryomycetaceae</taxon>
        <taxon>Kurtzmaniella</taxon>
    </lineage>
</organism>
<comment type="subcellular location">
    <subcellularLocation>
        <location evidence="1 8">Nucleus</location>
    </subcellularLocation>
</comment>
<dbReference type="PANTHER" id="PTHR21428">
    <property type="entry name" value="MEDIATOR OF RNA POLYMERASE II TRANSCRIPTION SUBUNIT 7"/>
    <property type="match status" value="1"/>
</dbReference>
<dbReference type="Gene3D" id="6.10.140.1520">
    <property type="match status" value="1"/>
</dbReference>
<dbReference type="GO" id="GO:0006357">
    <property type="term" value="P:regulation of transcription by RNA polymerase II"/>
    <property type="evidence" value="ECO:0007669"/>
    <property type="project" value="InterPro"/>
</dbReference>
<dbReference type="PANTHER" id="PTHR21428:SF11">
    <property type="entry name" value="MEDIATOR OF RNA POLYMERASE II TRANSCRIPTION SUBUNIT 7"/>
    <property type="match status" value="1"/>
</dbReference>
<dbReference type="OrthoDB" id="10253553at2759"/>
<evidence type="ECO:0000256" key="4">
    <source>
        <dbReference type="ARBA" id="ARBA00023015"/>
    </source>
</evidence>
<dbReference type="GO" id="GO:0003712">
    <property type="term" value="F:transcription coregulator activity"/>
    <property type="evidence" value="ECO:0007669"/>
    <property type="project" value="InterPro"/>
</dbReference>
<keyword evidence="6 8" id="KW-0804">Transcription</keyword>
<keyword evidence="11" id="KW-1185">Reference proteome</keyword>
<evidence type="ECO:0000256" key="2">
    <source>
        <dbReference type="ARBA" id="ARBA00009994"/>
    </source>
</evidence>
<dbReference type="AlphaFoldDB" id="A0A9P0QP40"/>
<evidence type="ECO:0000256" key="5">
    <source>
        <dbReference type="ARBA" id="ARBA00023159"/>
    </source>
</evidence>
<evidence type="ECO:0000256" key="1">
    <source>
        <dbReference type="ARBA" id="ARBA00004123"/>
    </source>
</evidence>
<dbReference type="Proteomes" id="UP000837801">
    <property type="component" value="Unassembled WGS sequence"/>
</dbReference>
<dbReference type="InterPro" id="IPR044888">
    <property type="entry name" value="Mediatior_Med7_sf"/>
</dbReference>
<keyword evidence="4 8" id="KW-0805">Transcription regulation</keyword>
<proteinExistence type="inferred from homology"/>
<comment type="similarity">
    <text evidence="2 8">Belongs to the Mediator complex subunit 7 family.</text>
</comment>
<sequence>MSEGDELISSLYPPPPPYYRYFTDENVEKLAQWKKSNQGASSAVSGNDNENENGTGTSEEEHTYETGAEVTGELKFLVPPKPPSGTHYRNYGNVWSFEDKLPSLKEMGLTQLYQDEDSTITSRAKIEELHKLLDSLLLNFLELIGVVSIEPEKFHFKIEDLKLILININHILNSYRPHQSRESLIMLLRRQIESKRSEISEINTISNEVKTKINKLLENLSVEEHVEPGSITNEDTETGANEKVKNEIVNKLLQDI</sequence>
<dbReference type="GO" id="GO:0070847">
    <property type="term" value="C:core mediator complex"/>
    <property type="evidence" value="ECO:0007669"/>
    <property type="project" value="TreeGrafter"/>
</dbReference>
<evidence type="ECO:0000256" key="3">
    <source>
        <dbReference type="ARBA" id="ARBA00020631"/>
    </source>
</evidence>
<comment type="function">
    <text evidence="8">Component of the Mediator complex, a coactivator involved in the regulated transcription of nearly all RNA polymerase II-dependent genes. Mediator functions as a bridge to convey information from gene-specific regulatory proteins to the basal RNA polymerase II transcription machinery.</text>
</comment>
<evidence type="ECO:0000313" key="10">
    <source>
        <dbReference type="EMBL" id="CAH2352320.1"/>
    </source>
</evidence>
<keyword evidence="5 8" id="KW-0010">Activator</keyword>
<comment type="subunit">
    <text evidence="8">Component of the Mediator complex.</text>
</comment>
<evidence type="ECO:0000313" key="11">
    <source>
        <dbReference type="Proteomes" id="UP000837801"/>
    </source>
</evidence>
<reference evidence="10" key="1">
    <citation type="submission" date="2022-03" db="EMBL/GenBank/DDBJ databases">
        <authorList>
            <person name="Legras J.-L."/>
            <person name="Devillers H."/>
            <person name="Grondin C."/>
        </authorList>
    </citation>
    <scope>NUCLEOTIDE SEQUENCE</scope>
    <source>
        <strain evidence="10">CLIB 1423</strain>
    </source>
</reference>
<name>A0A9P0QP40_9ASCO</name>
<evidence type="ECO:0000256" key="9">
    <source>
        <dbReference type="SAM" id="MobiDB-lite"/>
    </source>
</evidence>
<comment type="caution">
    <text evidence="10">The sequence shown here is derived from an EMBL/GenBank/DDBJ whole genome shotgun (WGS) entry which is preliminary data.</text>
</comment>
<dbReference type="GO" id="GO:0016592">
    <property type="term" value="C:mediator complex"/>
    <property type="evidence" value="ECO:0007669"/>
    <property type="project" value="InterPro"/>
</dbReference>